<comment type="similarity">
    <text evidence="3 11">Belongs to the PNP/MTAP phosphorylase family.</text>
</comment>
<dbReference type="NCBIfam" id="TIGR01697">
    <property type="entry name" value="PNPH-PUNA-XAPA"/>
    <property type="match status" value="1"/>
</dbReference>
<reference evidence="14 15" key="1">
    <citation type="submission" date="2018-11" db="EMBL/GenBank/DDBJ databases">
        <title>Draft genome of Simplicispira Flexivirga sp. BO-16.</title>
        <authorList>
            <person name="Im W.T."/>
        </authorList>
    </citation>
    <scope>NUCLEOTIDE SEQUENCE [LARGE SCALE GENOMIC DNA]</scope>
    <source>
        <strain evidence="14 15">BO-16</strain>
    </source>
</reference>
<evidence type="ECO:0000256" key="6">
    <source>
        <dbReference type="ARBA" id="ARBA00013834"/>
    </source>
</evidence>
<evidence type="ECO:0000256" key="3">
    <source>
        <dbReference type="ARBA" id="ARBA00006751"/>
    </source>
</evidence>
<keyword evidence="8 11" id="KW-0808">Transferase</keyword>
<dbReference type="GO" id="GO:0005737">
    <property type="term" value="C:cytoplasm"/>
    <property type="evidence" value="ECO:0007669"/>
    <property type="project" value="TreeGrafter"/>
</dbReference>
<feature type="binding site" evidence="12">
    <location>
        <position position="100"/>
    </location>
    <ligand>
        <name>phosphate</name>
        <dbReference type="ChEBI" id="CHEBI:43474"/>
    </ligand>
</feature>
<feature type="domain" description="Nucleoside phosphorylase" evidence="13">
    <location>
        <begin position="62"/>
        <end position="299"/>
    </location>
</feature>
<evidence type="ECO:0000259" key="13">
    <source>
        <dbReference type="Pfam" id="PF01048"/>
    </source>
</evidence>
<dbReference type="InterPro" id="IPR011268">
    <property type="entry name" value="Purine_phosphorylase"/>
</dbReference>
<keyword evidence="15" id="KW-1185">Reference proteome</keyword>
<evidence type="ECO:0000256" key="8">
    <source>
        <dbReference type="ARBA" id="ARBA00022679"/>
    </source>
</evidence>
<evidence type="ECO:0000256" key="7">
    <source>
        <dbReference type="ARBA" id="ARBA00022676"/>
    </source>
</evidence>
<organism evidence="14 15">
    <name type="scientific">Flexivirga caeni</name>
    <dbReference type="NCBI Taxonomy" id="2294115"/>
    <lineage>
        <taxon>Bacteria</taxon>
        <taxon>Bacillati</taxon>
        <taxon>Actinomycetota</taxon>
        <taxon>Actinomycetes</taxon>
        <taxon>Micrococcales</taxon>
        <taxon>Dermacoccaceae</taxon>
        <taxon>Flexivirga</taxon>
    </lineage>
</organism>
<evidence type="ECO:0000256" key="11">
    <source>
        <dbReference type="PIRNR" id="PIRNR000477"/>
    </source>
</evidence>
<sequence>MRAEPGYTCRATDRLRAGPARHTLAPVTATTELSDPATDPFEVATAAAAVIAERTGAPRHDIALVLGSGWGQAADRIGETLTTIDNADVPGFAAAAVAGHSSAMRSIAIGDTGARALVFGTRTHFYEGKGVRAVVHGVRTAAAAGCHTIVLTNGCGGLNRSWGPGTPVLIRDQINLTAHSPIEGANFVDLTDLYTPRLRDIARSVDPSLDEGVYAQFTGPHYETPAEVRMAGIIGADLVGMSTTLEAIAARQAGLDVLGVSLVTNLAAGISDQPLSHAEVIEAGQAAAGRCGRLLAEVVGRIAAGQDAAE</sequence>
<evidence type="ECO:0000256" key="4">
    <source>
        <dbReference type="ARBA" id="ARBA00011233"/>
    </source>
</evidence>
<dbReference type="Proteomes" id="UP000271678">
    <property type="component" value="Unassembled WGS sequence"/>
</dbReference>
<dbReference type="AlphaFoldDB" id="A0A3M9M9C9"/>
<gene>
    <name evidence="14" type="ORF">EFY87_09215</name>
</gene>
<feature type="binding site" evidence="12">
    <location>
        <position position="68"/>
    </location>
    <ligand>
        <name>phosphate</name>
        <dbReference type="ChEBI" id="CHEBI:43474"/>
    </ligand>
</feature>
<dbReference type="GO" id="GO:0004731">
    <property type="term" value="F:purine-nucleoside phosphorylase activity"/>
    <property type="evidence" value="ECO:0007669"/>
    <property type="project" value="UniProtKB-UniRule"/>
</dbReference>
<dbReference type="NCBIfam" id="NF006054">
    <property type="entry name" value="PRK08202.1"/>
    <property type="match status" value="1"/>
</dbReference>
<dbReference type="InterPro" id="IPR000845">
    <property type="entry name" value="Nucleoside_phosphorylase_d"/>
</dbReference>
<dbReference type="InterPro" id="IPR011269">
    <property type="entry name" value="PUNP"/>
</dbReference>
<evidence type="ECO:0000256" key="10">
    <source>
        <dbReference type="ARBA" id="ARBA00048556"/>
    </source>
</evidence>
<evidence type="ECO:0000256" key="5">
    <source>
        <dbReference type="ARBA" id="ARBA00011886"/>
    </source>
</evidence>
<dbReference type="EC" id="2.4.2.1" evidence="5 11"/>
<comment type="function">
    <text evidence="1">The purine nucleoside phosphorylases catalyze the phosphorolytic breakdown of the N-glycosidic bond in the beta-(deoxy)ribonucleoside molecules, with the formation of the corresponding free purine bases and pentose-1-phosphate. Cleaves guanosine, inosine, 2'-deoxyguanosine and 2'-deoxyinosine.</text>
</comment>
<comment type="caution">
    <text evidence="14">The sequence shown here is derived from an EMBL/GenBank/DDBJ whole genome shotgun (WGS) entry which is preliminary data.</text>
</comment>
<dbReference type="Gene3D" id="3.40.50.1580">
    <property type="entry name" value="Nucleoside phosphorylase domain"/>
    <property type="match status" value="1"/>
</dbReference>
<comment type="pathway">
    <text evidence="2 11">Purine metabolism; purine nucleoside salvage.</text>
</comment>
<proteinExistence type="inferred from homology"/>
<dbReference type="EMBL" id="RJJQ01000008">
    <property type="protein sequence ID" value="RNI22152.1"/>
    <property type="molecule type" value="Genomic_DNA"/>
</dbReference>
<dbReference type="Pfam" id="PF01048">
    <property type="entry name" value="PNP_UDP_1"/>
    <property type="match status" value="1"/>
</dbReference>
<comment type="subunit">
    <text evidence="4">Homotrimer.</text>
</comment>
<evidence type="ECO:0000256" key="9">
    <source>
        <dbReference type="ARBA" id="ARBA00031036"/>
    </source>
</evidence>
<feature type="binding site" evidence="12">
    <location>
        <position position="223"/>
    </location>
    <ligand>
        <name>a purine D-ribonucleoside</name>
        <dbReference type="ChEBI" id="CHEBI:142355"/>
    </ligand>
</feature>
<evidence type="ECO:0000256" key="12">
    <source>
        <dbReference type="PIRSR" id="PIRSR000477-2"/>
    </source>
</evidence>
<dbReference type="GO" id="GO:0009116">
    <property type="term" value="P:nucleoside metabolic process"/>
    <property type="evidence" value="ECO:0007669"/>
    <property type="project" value="UniProtKB-UniRule"/>
</dbReference>
<accession>A0A3M9M9C9</accession>
<feature type="binding site" evidence="12">
    <location>
        <begin position="122"/>
        <end position="124"/>
    </location>
    <ligand>
        <name>phosphate</name>
        <dbReference type="ChEBI" id="CHEBI:43474"/>
    </ligand>
</feature>
<feature type="binding site" evidence="12">
    <location>
        <position position="265"/>
    </location>
    <ligand>
        <name>a purine D-ribonucleoside</name>
        <dbReference type="ChEBI" id="CHEBI:142355"/>
    </ligand>
</feature>
<evidence type="ECO:0000256" key="1">
    <source>
        <dbReference type="ARBA" id="ARBA00002678"/>
    </source>
</evidence>
<comment type="catalytic activity">
    <reaction evidence="10">
        <text>a purine 2'-deoxy-D-ribonucleoside + phosphate = a purine nucleobase + 2-deoxy-alpha-D-ribose 1-phosphate</text>
        <dbReference type="Rhea" id="RHEA:36431"/>
        <dbReference type="ChEBI" id="CHEBI:26386"/>
        <dbReference type="ChEBI" id="CHEBI:43474"/>
        <dbReference type="ChEBI" id="CHEBI:57259"/>
        <dbReference type="ChEBI" id="CHEBI:142361"/>
        <dbReference type="EC" id="2.4.2.1"/>
    </reaction>
</comment>
<name>A0A3M9M9C9_9MICO</name>
<feature type="binding site" evidence="12">
    <location>
        <position position="154"/>
    </location>
    <ligand>
        <name>phosphate</name>
        <dbReference type="ChEBI" id="CHEBI:43474"/>
    </ligand>
</feature>
<dbReference type="NCBIfam" id="TIGR01698">
    <property type="entry name" value="PUNP"/>
    <property type="match status" value="1"/>
</dbReference>
<dbReference type="OrthoDB" id="1523230at2"/>
<dbReference type="SUPFAM" id="SSF53167">
    <property type="entry name" value="Purine and uridine phosphorylases"/>
    <property type="match status" value="1"/>
</dbReference>
<evidence type="ECO:0000313" key="15">
    <source>
        <dbReference type="Proteomes" id="UP000271678"/>
    </source>
</evidence>
<feature type="binding site" evidence="12">
    <location>
        <position position="242"/>
    </location>
    <ligand>
        <name>phosphate</name>
        <dbReference type="ChEBI" id="CHEBI:43474"/>
    </ligand>
</feature>
<dbReference type="PANTHER" id="PTHR11904:SF9">
    <property type="entry name" value="PURINE NUCLEOSIDE PHOSPHORYLASE-RELATED"/>
    <property type="match status" value="1"/>
</dbReference>
<dbReference type="PANTHER" id="PTHR11904">
    <property type="entry name" value="METHYLTHIOADENOSINE/PURINE NUCLEOSIDE PHOSPHORYLASE"/>
    <property type="match status" value="1"/>
</dbReference>
<keyword evidence="7 11" id="KW-0328">Glycosyltransferase</keyword>
<evidence type="ECO:0000256" key="2">
    <source>
        <dbReference type="ARBA" id="ARBA00005058"/>
    </source>
</evidence>
<dbReference type="CDD" id="cd09009">
    <property type="entry name" value="PNP-EcPNPII_like"/>
    <property type="match status" value="1"/>
</dbReference>
<protein>
    <recommendedName>
        <fullName evidence="6 11">Purine nucleoside phosphorylase</fullName>
        <ecNumber evidence="5 11">2.4.2.1</ecNumber>
    </recommendedName>
    <alternativeName>
        <fullName evidence="9 11">Inosine-guanosine phosphorylase</fullName>
    </alternativeName>
</protein>
<dbReference type="PIRSF" id="PIRSF000477">
    <property type="entry name" value="PurNPase"/>
    <property type="match status" value="1"/>
</dbReference>
<evidence type="ECO:0000313" key="14">
    <source>
        <dbReference type="EMBL" id="RNI22152.1"/>
    </source>
</evidence>
<dbReference type="UniPathway" id="UPA00606"/>
<dbReference type="InterPro" id="IPR035994">
    <property type="entry name" value="Nucleoside_phosphorylase_sf"/>
</dbReference>